<evidence type="ECO:0000256" key="2">
    <source>
        <dbReference type="ARBA" id="ARBA00005193"/>
    </source>
</evidence>
<name>A0A3N9TGL6_9VIBR</name>
<dbReference type="NCBIfam" id="TIGR03221">
    <property type="entry name" value="muco_delta"/>
    <property type="match status" value="1"/>
</dbReference>
<evidence type="ECO:0000256" key="6">
    <source>
        <dbReference type="ARBA" id="ARBA00022797"/>
    </source>
</evidence>
<comment type="similarity">
    <text evidence="3 9">Belongs to the muconolactone Delta-isomerase family.</text>
</comment>
<reference evidence="11 12" key="1">
    <citation type="submission" date="2018-11" db="EMBL/GenBank/DDBJ databases">
        <title>Vibrio LJC006 sp. nov., isolated from seawater during the bloom of the enteromorpha.</title>
        <authorList>
            <person name="Liang J."/>
        </authorList>
    </citation>
    <scope>NUCLEOTIDE SEQUENCE [LARGE SCALE GENOMIC DNA]</scope>
    <source>
        <strain evidence="11 12">LJC006</strain>
    </source>
</reference>
<dbReference type="Gene3D" id="3.30.70.1060">
    <property type="entry name" value="Dimeric alpha+beta barrel"/>
    <property type="match status" value="1"/>
</dbReference>
<dbReference type="InterPro" id="IPR011008">
    <property type="entry name" value="Dimeric_a/b-barrel"/>
</dbReference>
<dbReference type="Proteomes" id="UP000281112">
    <property type="component" value="Unassembled WGS sequence"/>
</dbReference>
<dbReference type="EMBL" id="RJVQ01000004">
    <property type="protein sequence ID" value="RQW62903.1"/>
    <property type="molecule type" value="Genomic_DNA"/>
</dbReference>
<dbReference type="EC" id="5.3.3.4" evidence="5 8"/>
<keyword evidence="6 9" id="KW-0058">Aromatic hydrocarbons catabolism</keyword>
<evidence type="ECO:0000259" key="10">
    <source>
        <dbReference type="Pfam" id="PF02426"/>
    </source>
</evidence>
<dbReference type="AlphaFoldDB" id="A0A3N9TGL6"/>
<evidence type="ECO:0000256" key="3">
    <source>
        <dbReference type="ARBA" id="ARBA00010882"/>
    </source>
</evidence>
<comment type="pathway">
    <text evidence="2 9">Aromatic compound metabolism; beta-ketoadipate pathway; 5-oxo-4,5-dihydro-2-furylacetate from catechol: step 3/3.</text>
</comment>
<evidence type="ECO:0000256" key="8">
    <source>
        <dbReference type="NCBIfam" id="TIGR03221"/>
    </source>
</evidence>
<dbReference type="UniPathway" id="UPA00157">
    <property type="reaction ID" value="UER00260"/>
</dbReference>
<evidence type="ECO:0000313" key="11">
    <source>
        <dbReference type="EMBL" id="RQW62903.1"/>
    </source>
</evidence>
<evidence type="ECO:0000313" key="12">
    <source>
        <dbReference type="Proteomes" id="UP000281112"/>
    </source>
</evidence>
<evidence type="ECO:0000256" key="1">
    <source>
        <dbReference type="ARBA" id="ARBA00001739"/>
    </source>
</evidence>
<gene>
    <name evidence="11" type="primary">catC</name>
    <name evidence="11" type="ORF">EES38_11275</name>
</gene>
<dbReference type="OrthoDB" id="2889526at2"/>
<dbReference type="InterPro" id="IPR003464">
    <property type="entry name" value="Muconolactone_d_Isoase"/>
</dbReference>
<feature type="domain" description="Muconolactone isomerase" evidence="10">
    <location>
        <begin position="1"/>
        <end position="89"/>
    </location>
</feature>
<keyword evidence="12" id="KW-1185">Reference proteome</keyword>
<dbReference type="Pfam" id="PF02426">
    <property type="entry name" value="MIase"/>
    <property type="match status" value="1"/>
</dbReference>
<dbReference type="PIRSF" id="PIRSF001486">
    <property type="entry name" value="CatC"/>
    <property type="match status" value="1"/>
</dbReference>
<comment type="caution">
    <text evidence="11">The sequence shown here is derived from an EMBL/GenBank/DDBJ whole genome shotgun (WGS) entry which is preliminary data.</text>
</comment>
<accession>A0A3N9TGL6</accession>
<dbReference type="SUPFAM" id="SSF54909">
    <property type="entry name" value="Dimeric alpha+beta barrel"/>
    <property type="match status" value="1"/>
</dbReference>
<dbReference type="GO" id="GO:0016159">
    <property type="term" value="F:muconolactone delta-isomerase activity"/>
    <property type="evidence" value="ECO:0007669"/>
    <property type="project" value="UniProtKB-UniRule"/>
</dbReference>
<comment type="subunit">
    <text evidence="4">Homodecamer.</text>
</comment>
<evidence type="ECO:0000256" key="9">
    <source>
        <dbReference type="PIRNR" id="PIRNR001486"/>
    </source>
</evidence>
<sequence length="92" mass="10659">MLFKVEMMINIPDTLPQDEVDKIKATEKQYSQKLQSEGIWLHIWRVVGEYANVSIFDVKDNEHLHEVLTGLPLFPYMTFTITPLCSHPSAIK</sequence>
<dbReference type="RefSeq" id="WP_124937302.1">
    <property type="nucleotide sequence ID" value="NZ_RJVQ01000004.1"/>
</dbReference>
<evidence type="ECO:0000256" key="5">
    <source>
        <dbReference type="ARBA" id="ARBA00012070"/>
    </source>
</evidence>
<proteinExistence type="inferred from homology"/>
<evidence type="ECO:0000256" key="7">
    <source>
        <dbReference type="ARBA" id="ARBA00023235"/>
    </source>
</evidence>
<protein>
    <recommendedName>
        <fullName evidence="5 8">Muconolactone Delta-isomerase</fullName>
        <shortName evidence="9">MIase</shortName>
        <ecNumber evidence="5 8">5.3.3.4</ecNumber>
    </recommendedName>
</protein>
<evidence type="ECO:0000256" key="4">
    <source>
        <dbReference type="ARBA" id="ARBA00011365"/>
    </source>
</evidence>
<comment type="catalytic activity">
    <reaction evidence="1 9">
        <text>(S)-muconolactone = (4,5-dihydro-5-oxofuran-2-yl)-acetate</text>
        <dbReference type="Rhea" id="RHEA:12348"/>
        <dbReference type="ChEBI" id="CHEBI:58425"/>
        <dbReference type="ChEBI" id="CHEBI:58736"/>
        <dbReference type="EC" id="5.3.3.4"/>
    </reaction>
</comment>
<dbReference type="InterPro" id="IPR026029">
    <property type="entry name" value="MLI_dom"/>
</dbReference>
<dbReference type="GO" id="GO:0042952">
    <property type="term" value="P:beta-ketoadipate pathway"/>
    <property type="evidence" value="ECO:0007669"/>
    <property type="project" value="UniProtKB-UniRule"/>
</dbReference>
<organism evidence="11 12">
    <name type="scientific">Vibrio viridaestus</name>
    <dbReference type="NCBI Taxonomy" id="2487322"/>
    <lineage>
        <taxon>Bacteria</taxon>
        <taxon>Pseudomonadati</taxon>
        <taxon>Pseudomonadota</taxon>
        <taxon>Gammaproteobacteria</taxon>
        <taxon>Vibrionales</taxon>
        <taxon>Vibrionaceae</taxon>
        <taxon>Vibrio</taxon>
    </lineage>
</organism>
<keyword evidence="7 9" id="KW-0413">Isomerase</keyword>